<dbReference type="Pfam" id="PF11103">
    <property type="entry name" value="DUF2887"/>
    <property type="match status" value="1"/>
</dbReference>
<dbReference type="RefSeq" id="WP_271805347.1">
    <property type="nucleotide sequence ID" value="NZ_JAQMTU010000052.1"/>
</dbReference>
<comment type="caution">
    <text evidence="2">The sequence shown here is derived from an EMBL/GenBank/DDBJ whole genome shotgun (WGS) entry which is preliminary data.</text>
</comment>
<evidence type="ECO:0000313" key="3">
    <source>
        <dbReference type="Proteomes" id="UP001212123"/>
    </source>
</evidence>
<dbReference type="InterPro" id="IPR025587">
    <property type="entry name" value="DUF4351"/>
</dbReference>
<evidence type="ECO:0000313" key="2">
    <source>
        <dbReference type="EMBL" id="MDB9486755.1"/>
    </source>
</evidence>
<accession>A0ABT5A494</accession>
<dbReference type="InterPro" id="IPR010106">
    <property type="entry name" value="RpnA"/>
</dbReference>
<feature type="domain" description="DUF4351" evidence="1">
    <location>
        <begin position="242"/>
        <end position="300"/>
    </location>
</feature>
<dbReference type="EMBL" id="JAQMTU010000052">
    <property type="protein sequence ID" value="MDB9486755.1"/>
    <property type="molecule type" value="Genomic_DNA"/>
</dbReference>
<keyword evidence="3" id="KW-1185">Reference proteome</keyword>
<protein>
    <submittedName>
        <fullName evidence="2">Rpn family recombination-promoting nuclease/putative transposase</fullName>
    </submittedName>
</protein>
<dbReference type="PANTHER" id="PTHR35586">
    <property type="entry name" value="SLL1691 PROTEIN"/>
    <property type="match status" value="1"/>
</dbReference>
<name>A0ABT5A494_9CYAN</name>
<sequence length="313" mass="36470">MRRDSIFYYLFQKYPTLLFELLANPPANAASYRFDSVAVKEPKFEIDGVFLPPETETPGVVYFCEVQFQRDERLYERLFGELFLYFYRNRERFQDWQAVLIYPNRSTEQGDIHPYRALLSSEQVHRVYLNELGEFEQLPLDVSLLVLTTLNQKKAPAAARYLVNRCQQELQAPADSRAILEIITTIMSYRFTRLSRLEIEAMLGITFEQTRLYQELREEATEIGMQQGIQQGLQQGLQQGIQQGIQEGEVTLILRLLSKKFGEVPSQLKMQIEKLSLEQLEDLTEVLLDFASLDDLVGWLQNLEVSQEVEAKF</sequence>
<proteinExistence type="predicted"/>
<dbReference type="Proteomes" id="UP001212123">
    <property type="component" value="Unassembled WGS sequence"/>
</dbReference>
<dbReference type="InterPro" id="IPR022573">
    <property type="entry name" value="DUF2887"/>
</dbReference>
<gene>
    <name evidence="2" type="ORF">PN492_09370</name>
</gene>
<organism evidence="2 3">
    <name type="scientific">Dolichospermum circinale CS-537/01</name>
    <dbReference type="NCBI Taxonomy" id="3021739"/>
    <lineage>
        <taxon>Bacteria</taxon>
        <taxon>Bacillati</taxon>
        <taxon>Cyanobacteriota</taxon>
        <taxon>Cyanophyceae</taxon>
        <taxon>Nostocales</taxon>
        <taxon>Aphanizomenonaceae</taxon>
        <taxon>Dolichospermum</taxon>
        <taxon>Dolichospermum circinale</taxon>
    </lineage>
</organism>
<dbReference type="NCBIfam" id="TIGR01784">
    <property type="entry name" value="T_den_put_tspse"/>
    <property type="match status" value="1"/>
</dbReference>
<reference evidence="2 3" key="1">
    <citation type="submission" date="2023-01" db="EMBL/GenBank/DDBJ databases">
        <title>Genomes from the Australian National Cyanobacteria Reference Collection.</title>
        <authorList>
            <person name="Willis A."/>
            <person name="Lee E.M.F."/>
        </authorList>
    </citation>
    <scope>NUCLEOTIDE SEQUENCE [LARGE SCALE GENOMIC DNA]</scope>
    <source>
        <strain evidence="2 3">CS-537/01</strain>
    </source>
</reference>
<dbReference type="Pfam" id="PF14261">
    <property type="entry name" value="DUF4351"/>
    <property type="match status" value="1"/>
</dbReference>
<evidence type="ECO:0000259" key="1">
    <source>
        <dbReference type="Pfam" id="PF14261"/>
    </source>
</evidence>
<dbReference type="PANTHER" id="PTHR35586:SF2">
    <property type="entry name" value="SLL1542 PROTEIN"/>
    <property type="match status" value="1"/>
</dbReference>